<keyword evidence="2" id="KW-0378">Hydrolase</keyword>
<dbReference type="SUPFAM" id="SSF101478">
    <property type="entry name" value="ADP-ribosylglycohydrolase"/>
    <property type="match status" value="1"/>
</dbReference>
<evidence type="ECO:0000256" key="3">
    <source>
        <dbReference type="ARBA" id="ARBA00049582"/>
    </source>
</evidence>
<dbReference type="EC" id="3.2.2.19" evidence="4"/>
<evidence type="ECO:0000256" key="4">
    <source>
        <dbReference type="ARBA" id="ARBA00049725"/>
    </source>
</evidence>
<proteinExistence type="inferred from homology"/>
<dbReference type="InterPro" id="IPR005502">
    <property type="entry name" value="Ribosyl_crysJ1"/>
</dbReference>
<evidence type="ECO:0000256" key="5">
    <source>
        <dbReference type="ARBA" id="ARBA00049773"/>
    </source>
</evidence>
<sequence>MADNKQKVTVTADVSERYVAAMVLSAAGDALGYKNGEWEFCGDAMKIHKELEELGGVKNIKVKPKEWIVSDDTVMHMATARALLTVYRDKGNIIQALAGEYKNCMSDMENRAAGLTCQASCFKLDPSSPEGCHIPFNPKGGGCDPESLDQLIEVSIISGRLSHHHPTGYLGALASALFTSYAIQGLPPKCWGSELMKAIEKGKDFIEKDGHSVKENLGAWGYFKEQWDKYLALRNIVDGDSEPQFPSVFGVKERDEFYSSISFNGCGGSSGHDAPMIAYDAILGCNADWKELCDRAMFHGGDSDSSGVIAGCLYGAMYGFAGVPKKNYRDLEYYKEIDNLGKSLFKMRSGEPVVIESTKWFQRYCSIL</sequence>
<dbReference type="InterPro" id="IPR036705">
    <property type="entry name" value="Ribosyl_crysJ1_sf"/>
</dbReference>
<evidence type="ECO:0000256" key="7">
    <source>
        <dbReference type="ARBA" id="ARBA00049810"/>
    </source>
</evidence>
<evidence type="ECO:0000313" key="9">
    <source>
        <dbReference type="Proteomes" id="UP001164746"/>
    </source>
</evidence>
<accession>A0ABY7DED7</accession>
<evidence type="ECO:0000313" key="8">
    <source>
        <dbReference type="EMBL" id="WAQ96012.1"/>
    </source>
</evidence>
<name>A0ABY7DED7_MYAAR</name>
<comment type="function">
    <text evidence="3">Specifically acts as an arginine mono-ADP-ribosylhydrolase by mediating the removal of mono-ADP-ribose attached to arginine residues on proteins.</text>
</comment>
<dbReference type="PANTHER" id="PTHR16222:SF26">
    <property type="entry name" value="ADP-RIBOSYLHYDROLASE ARH1"/>
    <property type="match status" value="1"/>
</dbReference>
<evidence type="ECO:0000256" key="6">
    <source>
        <dbReference type="ARBA" id="ARBA00049798"/>
    </source>
</evidence>
<organism evidence="8 9">
    <name type="scientific">Mya arenaria</name>
    <name type="common">Soft-shell clam</name>
    <dbReference type="NCBI Taxonomy" id="6604"/>
    <lineage>
        <taxon>Eukaryota</taxon>
        <taxon>Metazoa</taxon>
        <taxon>Spiralia</taxon>
        <taxon>Lophotrochozoa</taxon>
        <taxon>Mollusca</taxon>
        <taxon>Bivalvia</taxon>
        <taxon>Autobranchia</taxon>
        <taxon>Heteroconchia</taxon>
        <taxon>Euheterodonta</taxon>
        <taxon>Imparidentia</taxon>
        <taxon>Neoheterodontei</taxon>
        <taxon>Myida</taxon>
        <taxon>Myoidea</taxon>
        <taxon>Myidae</taxon>
        <taxon>Mya</taxon>
    </lineage>
</organism>
<gene>
    <name evidence="8" type="ORF">MAR_028702</name>
</gene>
<reference evidence="8" key="1">
    <citation type="submission" date="2022-11" db="EMBL/GenBank/DDBJ databases">
        <title>Centuries of genome instability and evolution in soft-shell clam transmissible cancer (bioRxiv).</title>
        <authorList>
            <person name="Hart S.F.M."/>
            <person name="Yonemitsu M.A."/>
            <person name="Giersch R.M."/>
            <person name="Beal B.F."/>
            <person name="Arriagada G."/>
            <person name="Davis B.W."/>
            <person name="Ostrander E.A."/>
            <person name="Goff S.P."/>
            <person name="Metzger M.J."/>
        </authorList>
    </citation>
    <scope>NUCLEOTIDE SEQUENCE</scope>
    <source>
        <strain evidence="8">MELC-2E11</strain>
        <tissue evidence="8">Siphon/mantle</tissue>
    </source>
</reference>
<evidence type="ECO:0000256" key="1">
    <source>
        <dbReference type="ARBA" id="ARBA00010702"/>
    </source>
</evidence>
<keyword evidence="9" id="KW-1185">Reference proteome</keyword>
<dbReference type="InterPro" id="IPR050792">
    <property type="entry name" value="ADP-ribosylglycohydrolase"/>
</dbReference>
<evidence type="ECO:0000256" key="2">
    <source>
        <dbReference type="ARBA" id="ARBA00022801"/>
    </source>
</evidence>
<dbReference type="Proteomes" id="UP001164746">
    <property type="component" value="Chromosome 2"/>
</dbReference>
<dbReference type="Gene3D" id="1.10.4080.10">
    <property type="entry name" value="ADP-ribosylation/Crystallin J1"/>
    <property type="match status" value="1"/>
</dbReference>
<protein>
    <recommendedName>
        <fullName evidence="5">ADP-ribosylhydrolase ARH1</fullName>
        <ecNumber evidence="4">3.2.2.19</ecNumber>
    </recommendedName>
    <alternativeName>
        <fullName evidence="6">ADP-ribose-L-arginine cleaving enzyme</fullName>
    </alternativeName>
    <alternativeName>
        <fullName evidence="7">[Protein ADP-ribosylarginine] hydrolase</fullName>
    </alternativeName>
</protein>
<dbReference type="Pfam" id="PF03747">
    <property type="entry name" value="ADP_ribosyl_GH"/>
    <property type="match status" value="1"/>
</dbReference>
<dbReference type="PANTHER" id="PTHR16222">
    <property type="entry name" value="ADP-RIBOSYLGLYCOHYDROLASE"/>
    <property type="match status" value="1"/>
</dbReference>
<comment type="similarity">
    <text evidence="1">Belongs to the ADP-ribosylglycohydrolase family.</text>
</comment>
<dbReference type="EMBL" id="CP111013">
    <property type="protein sequence ID" value="WAQ96012.1"/>
    <property type="molecule type" value="Genomic_DNA"/>
</dbReference>